<keyword evidence="2" id="KW-1185">Reference proteome</keyword>
<dbReference type="AlphaFoldDB" id="A0AAN9Y7L0"/>
<evidence type="ECO:0000313" key="1">
    <source>
        <dbReference type="EMBL" id="KAK7598146.1"/>
    </source>
</evidence>
<comment type="caution">
    <text evidence="1">The sequence shown here is derived from an EMBL/GenBank/DDBJ whole genome shotgun (WGS) entry which is preliminary data.</text>
</comment>
<accession>A0AAN9Y7L0</accession>
<dbReference type="EMBL" id="JBBCAQ010000014">
    <property type="protein sequence ID" value="KAK7598146.1"/>
    <property type="molecule type" value="Genomic_DNA"/>
</dbReference>
<reference evidence="1 2" key="1">
    <citation type="submission" date="2024-03" db="EMBL/GenBank/DDBJ databases">
        <title>Adaptation during the transition from Ophiocordyceps entomopathogen to insect associate is accompanied by gene loss and intensified selection.</title>
        <authorList>
            <person name="Ward C.M."/>
            <person name="Onetto C.A."/>
            <person name="Borneman A.R."/>
        </authorList>
    </citation>
    <scope>NUCLEOTIDE SEQUENCE [LARGE SCALE GENOMIC DNA]</scope>
    <source>
        <strain evidence="1">AWRI1</strain>
        <tissue evidence="1">Single Adult Female</tissue>
    </source>
</reference>
<name>A0AAN9Y7L0_9HEMI</name>
<sequence length="151" mass="17671">MSSKRYVQKFRKNWLDRDELRDWLIENPNVDLNGKYGGFCVFCCTPLPSKLYDLQSHAASRKHAKNVSEKSRAEIQEVSDNWLDICRTELVHKPMESDVGQDESKEEIFGKYIASELKLIKNQNIYEEVKWTIINTLRNALSQQSEVENET</sequence>
<protein>
    <submittedName>
        <fullName evidence="1">Uncharacterized protein</fullName>
    </submittedName>
</protein>
<proteinExistence type="predicted"/>
<organism evidence="1 2">
    <name type="scientific">Parthenolecanium corni</name>
    <dbReference type="NCBI Taxonomy" id="536013"/>
    <lineage>
        <taxon>Eukaryota</taxon>
        <taxon>Metazoa</taxon>
        <taxon>Ecdysozoa</taxon>
        <taxon>Arthropoda</taxon>
        <taxon>Hexapoda</taxon>
        <taxon>Insecta</taxon>
        <taxon>Pterygota</taxon>
        <taxon>Neoptera</taxon>
        <taxon>Paraneoptera</taxon>
        <taxon>Hemiptera</taxon>
        <taxon>Sternorrhyncha</taxon>
        <taxon>Coccoidea</taxon>
        <taxon>Coccidae</taxon>
        <taxon>Parthenolecanium</taxon>
    </lineage>
</organism>
<gene>
    <name evidence="1" type="ORF">V9T40_006381</name>
</gene>
<dbReference type="Proteomes" id="UP001367676">
    <property type="component" value="Unassembled WGS sequence"/>
</dbReference>
<evidence type="ECO:0000313" key="2">
    <source>
        <dbReference type="Proteomes" id="UP001367676"/>
    </source>
</evidence>